<keyword evidence="4" id="KW-1185">Reference proteome</keyword>
<feature type="region of interest" description="Disordered" evidence="1">
    <location>
        <begin position="1"/>
        <end position="35"/>
    </location>
</feature>
<accession>A0ABV6XXA2</accession>
<dbReference type="InterPro" id="IPR041535">
    <property type="entry name" value="VbhA"/>
</dbReference>
<dbReference type="Pfam" id="PF18495">
    <property type="entry name" value="VbhA"/>
    <property type="match status" value="1"/>
</dbReference>
<dbReference type="RefSeq" id="WP_380567971.1">
    <property type="nucleotide sequence ID" value="NZ_JBEUKS010000014.1"/>
</dbReference>
<evidence type="ECO:0000313" key="3">
    <source>
        <dbReference type="EMBL" id="MFC1442881.1"/>
    </source>
</evidence>
<reference evidence="3 4" key="1">
    <citation type="submission" date="2024-06" db="EMBL/GenBank/DDBJ databases">
        <authorList>
            <person name="Lee S.D."/>
        </authorList>
    </citation>
    <scope>NUCLEOTIDE SEQUENCE [LARGE SCALE GENOMIC DNA]</scope>
    <source>
        <strain evidence="3 4">N1-10</strain>
    </source>
</reference>
<comment type="caution">
    <text evidence="3">The sequence shown here is derived from an EMBL/GenBank/DDBJ whole genome shotgun (WGS) entry which is preliminary data.</text>
</comment>
<evidence type="ECO:0000256" key="1">
    <source>
        <dbReference type="SAM" id="MobiDB-lite"/>
    </source>
</evidence>
<evidence type="ECO:0000259" key="2">
    <source>
        <dbReference type="Pfam" id="PF18495"/>
    </source>
</evidence>
<feature type="compositionally biased region" description="Basic and acidic residues" evidence="1">
    <location>
        <begin position="17"/>
        <end position="29"/>
    </location>
</feature>
<name>A0ABV6XXA2_9ACTN</name>
<dbReference type="InterPro" id="IPR043038">
    <property type="entry name" value="VbhA_sf"/>
</dbReference>
<protein>
    <submittedName>
        <fullName evidence="3">Antitoxin VbhA family protein</fullName>
    </submittedName>
</protein>
<feature type="domain" description="Antitoxin VbhA" evidence="2">
    <location>
        <begin position="26"/>
        <end position="72"/>
    </location>
</feature>
<sequence>MRTALHHEPSTKGTTMDNHHDDQAQRRAAVESVRGSLAAEGLETSTAYDDDAERYVSGSLTADELVARAEQRYRRQAEPGVE</sequence>
<dbReference type="CDD" id="cd11586">
    <property type="entry name" value="VbhA_like"/>
    <property type="match status" value="1"/>
</dbReference>
<proteinExistence type="predicted"/>
<gene>
    <name evidence="3" type="ORF">ABUW04_32000</name>
</gene>
<dbReference type="EMBL" id="JBEUKS010000014">
    <property type="protein sequence ID" value="MFC1442881.1"/>
    <property type="molecule type" value="Genomic_DNA"/>
</dbReference>
<dbReference type="Proteomes" id="UP001592581">
    <property type="component" value="Unassembled WGS sequence"/>
</dbReference>
<dbReference type="InterPro" id="IPR033788">
    <property type="entry name" value="VbhA-like"/>
</dbReference>
<dbReference type="Gene3D" id="1.10.8.1050">
    <property type="entry name" value="Antitoxin VbhA-like"/>
    <property type="match status" value="1"/>
</dbReference>
<feature type="compositionally biased region" description="Basic and acidic residues" evidence="1">
    <location>
        <begin position="1"/>
        <end position="10"/>
    </location>
</feature>
<organism evidence="3 4">
    <name type="scientific">Streptacidiphilus jeojiensis</name>
    <dbReference type="NCBI Taxonomy" id="3229225"/>
    <lineage>
        <taxon>Bacteria</taxon>
        <taxon>Bacillati</taxon>
        <taxon>Actinomycetota</taxon>
        <taxon>Actinomycetes</taxon>
        <taxon>Kitasatosporales</taxon>
        <taxon>Streptomycetaceae</taxon>
        <taxon>Streptacidiphilus</taxon>
    </lineage>
</organism>
<evidence type="ECO:0000313" key="4">
    <source>
        <dbReference type="Proteomes" id="UP001592581"/>
    </source>
</evidence>